<evidence type="ECO:0000256" key="1">
    <source>
        <dbReference type="ARBA" id="ARBA00023122"/>
    </source>
</evidence>
<protein>
    <submittedName>
        <fullName evidence="5">Histidine kinase</fullName>
    </submittedName>
</protein>
<dbReference type="InterPro" id="IPR007055">
    <property type="entry name" value="BON_dom"/>
</dbReference>
<dbReference type="PANTHER" id="PTHR43080">
    <property type="entry name" value="CBS DOMAIN-CONTAINING PROTEIN CBSX3, MITOCHONDRIAL"/>
    <property type="match status" value="1"/>
</dbReference>
<accession>A0ABQ1NHQ0</accession>
<dbReference type="PANTHER" id="PTHR43080:SF26">
    <property type="entry name" value="REGULATORY PROTEIN"/>
    <property type="match status" value="1"/>
</dbReference>
<dbReference type="Gene3D" id="3.10.580.10">
    <property type="entry name" value="CBS-domain"/>
    <property type="match status" value="1"/>
</dbReference>
<dbReference type="InterPro" id="IPR046342">
    <property type="entry name" value="CBS_dom_sf"/>
</dbReference>
<organism evidence="5 6">
    <name type="scientific">Vreelandella lutescens</name>
    <dbReference type="NCBI Taxonomy" id="1602943"/>
    <lineage>
        <taxon>Bacteria</taxon>
        <taxon>Pseudomonadati</taxon>
        <taxon>Pseudomonadota</taxon>
        <taxon>Gammaproteobacteria</taxon>
        <taxon>Oceanospirillales</taxon>
        <taxon>Halomonadaceae</taxon>
        <taxon>Vreelandella</taxon>
    </lineage>
</organism>
<keyword evidence="5" id="KW-0808">Transferase</keyword>
<keyword evidence="6" id="KW-1185">Reference proteome</keyword>
<dbReference type="PIRSF" id="PIRSF036990">
    <property type="entry name" value="UCP036990_CBS_BON"/>
    <property type="match status" value="1"/>
</dbReference>
<dbReference type="InterPro" id="IPR000644">
    <property type="entry name" value="CBS_dom"/>
</dbReference>
<name>A0ABQ1NHQ0_9GAMM</name>
<dbReference type="EMBL" id="BMHM01000001">
    <property type="protein sequence ID" value="GGC77526.1"/>
    <property type="molecule type" value="Genomic_DNA"/>
</dbReference>
<dbReference type="Gene3D" id="3.30.1340.30">
    <property type="match status" value="1"/>
</dbReference>
<evidence type="ECO:0000259" key="4">
    <source>
        <dbReference type="PROSITE" id="PS51371"/>
    </source>
</evidence>
<dbReference type="PROSITE" id="PS51371">
    <property type="entry name" value="CBS"/>
    <property type="match status" value="2"/>
</dbReference>
<evidence type="ECO:0000313" key="5">
    <source>
        <dbReference type="EMBL" id="GGC77526.1"/>
    </source>
</evidence>
<dbReference type="Pfam" id="PF00571">
    <property type="entry name" value="CBS"/>
    <property type="match status" value="2"/>
</dbReference>
<keyword evidence="5" id="KW-0418">Kinase</keyword>
<dbReference type="Proteomes" id="UP000597301">
    <property type="component" value="Unassembled WGS sequence"/>
</dbReference>
<dbReference type="Pfam" id="PF04972">
    <property type="entry name" value="BON"/>
    <property type="match status" value="1"/>
</dbReference>
<feature type="domain" description="BON" evidence="3">
    <location>
        <begin position="159"/>
        <end position="227"/>
    </location>
</feature>
<sequence length="233" mass="24827">MQAIDIMTSKVISVSLDADVRDIAQQLLAHRISAVPVVDADGKVVGIVSEGDLMRRITDTSSAASSHGGAWWLSLFAGGKDAGEYVKAKGKKARDVMTPDPLTIEENMPLHDIARLLEKHRIKRVPVVREGKLVGIVSRANLLQGIANAPVTPAPSSIDDRQVRDTILNEVDAQTGVHTGSISITVNNGHVEVWGLVESQAQKQAVTVAAENTPGVHSVANHLGIMPRGAAYF</sequence>
<keyword evidence="1 2" id="KW-0129">CBS domain</keyword>
<reference evidence="6" key="1">
    <citation type="journal article" date="2019" name="Int. J. Syst. Evol. Microbiol.">
        <title>The Global Catalogue of Microorganisms (GCM) 10K type strain sequencing project: providing services to taxonomists for standard genome sequencing and annotation.</title>
        <authorList>
            <consortium name="The Broad Institute Genomics Platform"/>
            <consortium name="The Broad Institute Genome Sequencing Center for Infectious Disease"/>
            <person name="Wu L."/>
            <person name="Ma J."/>
        </authorList>
    </citation>
    <scope>NUCLEOTIDE SEQUENCE [LARGE SCALE GENOMIC DNA]</scope>
    <source>
        <strain evidence="6">CGMCC 1.15122</strain>
    </source>
</reference>
<dbReference type="RefSeq" id="WP_188637870.1">
    <property type="nucleotide sequence ID" value="NZ_BMHM01000001.1"/>
</dbReference>
<dbReference type="SUPFAM" id="SSF54631">
    <property type="entry name" value="CBS-domain pair"/>
    <property type="match status" value="1"/>
</dbReference>
<dbReference type="InterPro" id="IPR017080">
    <property type="entry name" value="UCP036990_CBS_BON"/>
</dbReference>
<evidence type="ECO:0000256" key="2">
    <source>
        <dbReference type="PROSITE-ProRule" id="PRU00703"/>
    </source>
</evidence>
<evidence type="ECO:0000259" key="3">
    <source>
        <dbReference type="PROSITE" id="PS50914"/>
    </source>
</evidence>
<dbReference type="GO" id="GO:0016301">
    <property type="term" value="F:kinase activity"/>
    <property type="evidence" value="ECO:0007669"/>
    <property type="project" value="UniProtKB-KW"/>
</dbReference>
<dbReference type="PROSITE" id="PS50914">
    <property type="entry name" value="BON"/>
    <property type="match status" value="1"/>
</dbReference>
<dbReference type="InterPro" id="IPR051257">
    <property type="entry name" value="Diverse_CBS-Domain"/>
</dbReference>
<comment type="caution">
    <text evidence="5">The sequence shown here is derived from an EMBL/GenBank/DDBJ whole genome shotgun (WGS) entry which is preliminary data.</text>
</comment>
<proteinExistence type="predicted"/>
<feature type="domain" description="CBS" evidence="4">
    <location>
        <begin position="97"/>
        <end position="156"/>
    </location>
</feature>
<evidence type="ECO:0000313" key="6">
    <source>
        <dbReference type="Proteomes" id="UP000597301"/>
    </source>
</evidence>
<dbReference type="SMART" id="SM00116">
    <property type="entry name" value="CBS"/>
    <property type="match status" value="2"/>
</dbReference>
<gene>
    <name evidence="5" type="ORF">GCM10011382_04310</name>
</gene>
<feature type="domain" description="CBS" evidence="4">
    <location>
        <begin position="7"/>
        <end position="65"/>
    </location>
</feature>
<dbReference type="CDD" id="cd04586">
    <property type="entry name" value="CBS_pair_BON_assoc"/>
    <property type="match status" value="1"/>
</dbReference>